<name>A0ABN4A9G0_RICCA</name>
<evidence type="ECO:0000313" key="2">
    <source>
        <dbReference type="Proteomes" id="UP000007878"/>
    </source>
</evidence>
<reference evidence="2" key="1">
    <citation type="submission" date="2012-02" db="EMBL/GenBank/DDBJ databases">
        <title>Complete genome sequence of Rickettsia parkeri strain Portsmouth.</title>
        <authorList>
            <person name="Johnson S.L."/>
            <person name="Munk A.C."/>
            <person name="Han S."/>
            <person name="Bruce D.C."/>
            <person name="Dasch G.A."/>
        </authorList>
    </citation>
    <scope>NUCLEOTIDE SEQUENCE [LARGE SCALE GENOMIC DNA]</scope>
    <source>
        <strain evidence="2">CA410</strain>
    </source>
</reference>
<keyword evidence="2" id="KW-1185">Reference proteome</keyword>
<dbReference type="EMBL" id="CP003304">
    <property type="protein sequence ID" value="AFB20983.1"/>
    <property type="molecule type" value="Genomic_DNA"/>
</dbReference>
<sequence length="57" mass="6181">MPWNVLKCSLYPSIEAANFTYENTAGIVNGVAGISHLVYDNLPSYSETVDRAGSTDQ</sequence>
<dbReference type="Proteomes" id="UP000007878">
    <property type="component" value="Chromosome"/>
</dbReference>
<organism evidence="1 2">
    <name type="scientific">Rickettsia canadensis str. CA410</name>
    <dbReference type="NCBI Taxonomy" id="1105107"/>
    <lineage>
        <taxon>Bacteria</taxon>
        <taxon>Pseudomonadati</taxon>
        <taxon>Pseudomonadota</taxon>
        <taxon>Alphaproteobacteria</taxon>
        <taxon>Rickettsiales</taxon>
        <taxon>Rickettsiaceae</taxon>
        <taxon>Rickettsieae</taxon>
        <taxon>Rickettsia</taxon>
        <taxon>belli group</taxon>
    </lineage>
</organism>
<protein>
    <submittedName>
        <fullName evidence="1">Uncharacterized protein</fullName>
    </submittedName>
</protein>
<dbReference type="RefSeq" id="WP_014363815.1">
    <property type="nucleotide sequence ID" value="NC_016929.1"/>
</dbReference>
<accession>A0ABN4A9G0</accession>
<gene>
    <name evidence="1" type="ORF">RCA_02050</name>
</gene>
<evidence type="ECO:0000313" key="1">
    <source>
        <dbReference type="EMBL" id="AFB20983.1"/>
    </source>
</evidence>
<proteinExistence type="predicted"/>